<feature type="chain" id="PRO_5015643004" evidence="1">
    <location>
        <begin position="29"/>
        <end position="905"/>
    </location>
</feature>
<keyword evidence="4" id="KW-1185">Reference proteome</keyword>
<accession>A0A2T5JCC9</accession>
<proteinExistence type="predicted"/>
<gene>
    <name evidence="3" type="ORF">C8P68_102244</name>
</gene>
<dbReference type="RefSeq" id="WP_107827350.1">
    <property type="nucleotide sequence ID" value="NZ_CP160205.1"/>
</dbReference>
<protein>
    <submittedName>
        <fullName evidence="3">TonB-dependent receptor-like protein</fullName>
    </submittedName>
</protein>
<organism evidence="3 4">
    <name type="scientific">Mucilaginibacter yixingensis</name>
    <dbReference type="NCBI Taxonomy" id="1295612"/>
    <lineage>
        <taxon>Bacteria</taxon>
        <taxon>Pseudomonadati</taxon>
        <taxon>Bacteroidota</taxon>
        <taxon>Sphingobacteriia</taxon>
        <taxon>Sphingobacteriales</taxon>
        <taxon>Sphingobacteriaceae</taxon>
        <taxon>Mucilaginibacter</taxon>
    </lineage>
</organism>
<dbReference type="OrthoDB" id="609485at2"/>
<dbReference type="AlphaFoldDB" id="A0A2T5JCC9"/>
<evidence type="ECO:0000256" key="1">
    <source>
        <dbReference type="SAM" id="SignalP"/>
    </source>
</evidence>
<evidence type="ECO:0000259" key="2">
    <source>
        <dbReference type="Pfam" id="PF07715"/>
    </source>
</evidence>
<keyword evidence="3" id="KW-0675">Receptor</keyword>
<dbReference type="SUPFAM" id="SSF56935">
    <property type="entry name" value="Porins"/>
    <property type="match status" value="1"/>
</dbReference>
<keyword evidence="1" id="KW-0732">Signal</keyword>
<feature type="domain" description="TonB-dependent receptor plug" evidence="2">
    <location>
        <begin position="751"/>
        <end position="799"/>
    </location>
</feature>
<feature type="signal peptide" evidence="1">
    <location>
        <begin position="1"/>
        <end position="28"/>
    </location>
</feature>
<dbReference type="Gene3D" id="2.60.40.1930">
    <property type="match status" value="1"/>
</dbReference>
<dbReference type="InterPro" id="IPR037066">
    <property type="entry name" value="Plug_dom_sf"/>
</dbReference>
<dbReference type="EMBL" id="QAOQ01000002">
    <property type="protein sequence ID" value="PTQ99420.1"/>
    <property type="molecule type" value="Genomic_DNA"/>
</dbReference>
<evidence type="ECO:0000313" key="3">
    <source>
        <dbReference type="EMBL" id="PTQ99420.1"/>
    </source>
</evidence>
<dbReference type="Gene3D" id="2.60.40.10">
    <property type="entry name" value="Immunoglobulins"/>
    <property type="match status" value="1"/>
</dbReference>
<dbReference type="Pfam" id="PF07715">
    <property type="entry name" value="Plug"/>
    <property type="match status" value="1"/>
</dbReference>
<name>A0A2T5JCC9_9SPHI</name>
<comment type="caution">
    <text evidence="3">The sequence shown here is derived from an EMBL/GenBank/DDBJ whole genome shotgun (WGS) entry which is preliminary data.</text>
</comment>
<sequence>MNLTKPKKHLALFLALPLALLALSFIRADDDPITKIITQLNKWADNNPQEKVYLQLDKPYYASGENIWFKAYVTVGPQHQLSALSKLLNVELIDERDSVKQSVKLPIESGITWGDFALNDTLQAGNYRIRAYTNYMRNAGEVYFFDKVVTIGNVIDNTVLTDANYHYATVNGKQQITADIIYKDLKGNPYVAKNVTYVVQLDTKDAARGKGLTDEKGMIHVTFTSNAANPFKTGHINTTIAYEDKKTAEKDIPVKASSSKVDVQFFPEGGTLVAGLPSRVAFKATGADGLGAVIKGSVTDNENNEVTPIETKHLGMGYFTLLPEAGKTYKANITFADGSQSTVALPAPTASGYQLAVTNNESDALAVRVAATEDIAQAANGKPISVVAQQNGVVCYAAKSNINNQAFAARVAKSKFHTGIVQFTLFDVAGQPVAERLVFIQNNDLLNINVSSDKQAYASREKVTLNLGAADAGNPAMAALSAAVTDESKVTIDEDDETTILSTILLTSDLKGYIEKPNYYFATPSAQTRIDLDVLMMTQGYRRFVWKDLLNDMFQPLSFKPEKSLAISGTIKKSGKPVPGAKVMMISSGGSMLLVDTVADANGHFSFDNLIFADSLKVAVQARTDKGKKDVDIVLDGMTKPVTIPNKNAPDIQISINKNLNNYLVSSKDLYREQIKYGQGDHNTMLKEVVIRDKPKPKLENSSNLNGPGNADMVVKSTDLTTCPTLDMCLQGKVPFVNFINGQAYSTRSPSTPMQIIVDGIYMDPDYLGQINPQDVSSVEVLRTPGNTAIYGSRGGAGVLVINLKKGAELNDRIIYAPGILAFRPQGYYRTREFYAPRYDDPKVNKQMADLRSTIYWKPNITTSKEGKATIDYFNADGKGSYKVVIEGIDGDGNLGRTVYHYKVQ</sequence>
<dbReference type="InterPro" id="IPR012910">
    <property type="entry name" value="Plug_dom"/>
</dbReference>
<dbReference type="Proteomes" id="UP000244168">
    <property type="component" value="Unassembled WGS sequence"/>
</dbReference>
<evidence type="ECO:0000313" key="4">
    <source>
        <dbReference type="Proteomes" id="UP000244168"/>
    </source>
</evidence>
<dbReference type="InterPro" id="IPR013783">
    <property type="entry name" value="Ig-like_fold"/>
</dbReference>
<dbReference type="InterPro" id="IPR008964">
    <property type="entry name" value="Invasin/intimin_cell_adhesion"/>
</dbReference>
<dbReference type="SUPFAM" id="SSF49373">
    <property type="entry name" value="Invasin/intimin cell-adhesion fragments"/>
    <property type="match status" value="1"/>
</dbReference>
<dbReference type="SUPFAM" id="SSF49478">
    <property type="entry name" value="Cna protein B-type domain"/>
    <property type="match status" value="1"/>
</dbReference>
<dbReference type="Gene3D" id="2.170.130.10">
    <property type="entry name" value="TonB-dependent receptor, plug domain"/>
    <property type="match status" value="1"/>
</dbReference>
<reference evidence="3 4" key="1">
    <citation type="submission" date="2018-04" db="EMBL/GenBank/DDBJ databases">
        <title>Genomic Encyclopedia of Archaeal and Bacterial Type Strains, Phase II (KMG-II): from individual species to whole genera.</title>
        <authorList>
            <person name="Goeker M."/>
        </authorList>
    </citation>
    <scope>NUCLEOTIDE SEQUENCE [LARGE SCALE GENOMIC DNA]</scope>
    <source>
        <strain evidence="3 4">DSM 26809</strain>
    </source>
</reference>